<evidence type="ECO:0000313" key="2">
    <source>
        <dbReference type="Proteomes" id="UP001501411"/>
    </source>
</evidence>
<proteinExistence type="predicted"/>
<protein>
    <submittedName>
        <fullName evidence="1">Uncharacterized protein</fullName>
    </submittedName>
</protein>
<evidence type="ECO:0000313" key="1">
    <source>
        <dbReference type="EMBL" id="GAA4780461.1"/>
    </source>
</evidence>
<dbReference type="EMBL" id="BAABIQ010000003">
    <property type="protein sequence ID" value="GAA4780461.1"/>
    <property type="molecule type" value="Genomic_DNA"/>
</dbReference>
<dbReference type="RefSeq" id="WP_345230056.1">
    <property type="nucleotide sequence ID" value="NZ_BAABIQ010000003.1"/>
</dbReference>
<keyword evidence="2" id="KW-1185">Reference proteome</keyword>
<organism evidence="1 2">
    <name type="scientific">Olivibacter ginsenosidimutans</name>
    <dbReference type="NCBI Taxonomy" id="1176537"/>
    <lineage>
        <taxon>Bacteria</taxon>
        <taxon>Pseudomonadati</taxon>
        <taxon>Bacteroidota</taxon>
        <taxon>Sphingobacteriia</taxon>
        <taxon>Sphingobacteriales</taxon>
        <taxon>Sphingobacteriaceae</taxon>
        <taxon>Olivibacter</taxon>
    </lineage>
</organism>
<accession>A0ABP9AGE8</accession>
<sequence>MAKLDKKGNPKGKIGNEIYRQLNGETIVQSKPGKIKQTTNTQISAQEFGLCSNATKIIRQMGSYLFEYTDPYLSGRLTAVMRQCVAALPQDSKEKNLNDIDPSPFIGFQFNPKGSFEKNLLLMPQCTVQPDGTLIVQLNGLTPEKHIPFLQTNIQPYPGSFLRIAVLGLDYQRKEYQLLAVDEIILAKAKMDDATLPYTHDVHWQCLKQLQKGTLVFVFLSLHYYQLDWLKRRKTMGDKHQLPSGILTAFRVDDDLYERNRQVAIGVEHQPVEEAEWFYTIRQEKQFEINRLKDHQQKKDAKRLQTKQFRTFPN</sequence>
<dbReference type="Proteomes" id="UP001501411">
    <property type="component" value="Unassembled WGS sequence"/>
</dbReference>
<comment type="caution">
    <text evidence="1">The sequence shown here is derived from an EMBL/GenBank/DDBJ whole genome shotgun (WGS) entry which is preliminary data.</text>
</comment>
<name>A0ABP9AGE8_9SPHI</name>
<gene>
    <name evidence="1" type="ORF">GCM10023231_04390</name>
</gene>
<reference evidence="2" key="1">
    <citation type="journal article" date="2019" name="Int. J. Syst. Evol. Microbiol.">
        <title>The Global Catalogue of Microorganisms (GCM) 10K type strain sequencing project: providing services to taxonomists for standard genome sequencing and annotation.</title>
        <authorList>
            <consortium name="The Broad Institute Genomics Platform"/>
            <consortium name="The Broad Institute Genome Sequencing Center for Infectious Disease"/>
            <person name="Wu L."/>
            <person name="Ma J."/>
        </authorList>
    </citation>
    <scope>NUCLEOTIDE SEQUENCE [LARGE SCALE GENOMIC DNA]</scope>
    <source>
        <strain evidence="2">JCM 18200</strain>
    </source>
</reference>